<name>A7SDB1_NEMVE</name>
<dbReference type="eggNOG" id="KOG3656">
    <property type="taxonomic scope" value="Eukaryota"/>
</dbReference>
<keyword evidence="6 10" id="KW-0472">Membrane</keyword>
<dbReference type="PANTHER" id="PTHR24228:SF59">
    <property type="entry name" value="NEUROPEPTIDE RECEPTOR 15"/>
    <property type="match status" value="1"/>
</dbReference>
<feature type="transmembrane region" description="Helical" evidence="10">
    <location>
        <begin position="209"/>
        <end position="226"/>
    </location>
</feature>
<dbReference type="InterPro" id="IPR017452">
    <property type="entry name" value="GPCR_Rhodpsn_7TM"/>
</dbReference>
<proteinExistence type="inferred from homology"/>
<dbReference type="HOGENOM" id="CLU_009579_3_3_1"/>
<evidence type="ECO:0000256" key="8">
    <source>
        <dbReference type="ARBA" id="ARBA00023224"/>
    </source>
</evidence>
<comment type="subcellular location">
    <subcellularLocation>
        <location evidence="1">Cell membrane</location>
        <topology evidence="1">Multi-pass membrane protein</topology>
    </subcellularLocation>
</comment>
<dbReference type="OMA" id="IVAMCTI"/>
<evidence type="ECO:0000256" key="2">
    <source>
        <dbReference type="ARBA" id="ARBA00022475"/>
    </source>
</evidence>
<dbReference type="InterPro" id="IPR000276">
    <property type="entry name" value="GPCR_Rhodpsn"/>
</dbReference>
<evidence type="ECO:0000256" key="1">
    <source>
        <dbReference type="ARBA" id="ARBA00004651"/>
    </source>
</evidence>
<organism evidence="12 13">
    <name type="scientific">Nematostella vectensis</name>
    <name type="common">Starlet sea anemone</name>
    <dbReference type="NCBI Taxonomy" id="45351"/>
    <lineage>
        <taxon>Eukaryota</taxon>
        <taxon>Metazoa</taxon>
        <taxon>Cnidaria</taxon>
        <taxon>Anthozoa</taxon>
        <taxon>Hexacorallia</taxon>
        <taxon>Actiniaria</taxon>
        <taxon>Edwardsiidae</taxon>
        <taxon>Nematostella</taxon>
    </lineage>
</organism>
<dbReference type="SUPFAM" id="SSF81321">
    <property type="entry name" value="Family A G protein-coupled receptor-like"/>
    <property type="match status" value="1"/>
</dbReference>
<dbReference type="PRINTS" id="PR00237">
    <property type="entry name" value="GPCRRHODOPSN"/>
</dbReference>
<evidence type="ECO:0000256" key="10">
    <source>
        <dbReference type="SAM" id="Phobius"/>
    </source>
</evidence>
<dbReference type="Proteomes" id="UP000001593">
    <property type="component" value="Unassembled WGS sequence"/>
</dbReference>
<keyword evidence="7 9" id="KW-0675">Receptor</keyword>
<dbReference type="GO" id="GO:0007186">
    <property type="term" value="P:G protein-coupled receptor signaling pathway"/>
    <property type="evidence" value="ECO:0000318"/>
    <property type="project" value="GO_Central"/>
</dbReference>
<evidence type="ECO:0000256" key="7">
    <source>
        <dbReference type="ARBA" id="ARBA00023170"/>
    </source>
</evidence>
<evidence type="ECO:0000259" key="11">
    <source>
        <dbReference type="PROSITE" id="PS50262"/>
    </source>
</evidence>
<dbReference type="CDD" id="cd00637">
    <property type="entry name" value="7tm_classA_rhodopsin-like"/>
    <property type="match status" value="1"/>
</dbReference>
<feature type="transmembrane region" description="Helical" evidence="10">
    <location>
        <begin position="246"/>
        <end position="265"/>
    </location>
</feature>
<dbReference type="GO" id="GO:0071482">
    <property type="term" value="P:cellular response to light stimulus"/>
    <property type="evidence" value="ECO:0000318"/>
    <property type="project" value="GO_Central"/>
</dbReference>
<dbReference type="STRING" id="45351.A7SDB1"/>
<dbReference type="PhylomeDB" id="A7SDB1"/>
<feature type="transmembrane region" description="Helical" evidence="10">
    <location>
        <begin position="21"/>
        <end position="47"/>
    </location>
</feature>
<keyword evidence="5 9" id="KW-0297">G-protein coupled receptor</keyword>
<evidence type="ECO:0000313" key="13">
    <source>
        <dbReference type="Proteomes" id="UP000001593"/>
    </source>
</evidence>
<keyword evidence="13" id="KW-1185">Reference proteome</keyword>
<evidence type="ECO:0000313" key="12">
    <source>
        <dbReference type="EMBL" id="EDO38276.1"/>
    </source>
</evidence>
<feature type="transmembrane region" description="Helical" evidence="10">
    <location>
        <begin position="67"/>
        <end position="88"/>
    </location>
</feature>
<feature type="non-terminal residue" evidence="12">
    <location>
        <position position="277"/>
    </location>
</feature>
<reference evidence="12 13" key="1">
    <citation type="journal article" date="2007" name="Science">
        <title>Sea anemone genome reveals ancestral eumetazoan gene repertoire and genomic organization.</title>
        <authorList>
            <person name="Putnam N.H."/>
            <person name="Srivastava M."/>
            <person name="Hellsten U."/>
            <person name="Dirks B."/>
            <person name="Chapman J."/>
            <person name="Salamov A."/>
            <person name="Terry A."/>
            <person name="Shapiro H."/>
            <person name="Lindquist E."/>
            <person name="Kapitonov V.V."/>
            <person name="Jurka J."/>
            <person name="Genikhovich G."/>
            <person name="Grigoriev I.V."/>
            <person name="Lucas S.M."/>
            <person name="Steele R.E."/>
            <person name="Finnerty J.R."/>
            <person name="Technau U."/>
            <person name="Martindale M.Q."/>
            <person name="Rokhsar D.S."/>
        </authorList>
    </citation>
    <scope>NUCLEOTIDE SEQUENCE [LARGE SCALE GENOMIC DNA]</scope>
    <source>
        <strain evidence="13">CH2 X CH6</strain>
    </source>
</reference>
<gene>
    <name evidence="12" type="ORF">NEMVEDRAFT_v1g50582</name>
</gene>
<evidence type="ECO:0000256" key="3">
    <source>
        <dbReference type="ARBA" id="ARBA00022692"/>
    </source>
</evidence>
<evidence type="ECO:0000256" key="6">
    <source>
        <dbReference type="ARBA" id="ARBA00023136"/>
    </source>
</evidence>
<comment type="similarity">
    <text evidence="9">Belongs to the G-protein coupled receptor 1 family.</text>
</comment>
<dbReference type="AlphaFoldDB" id="A7SDB1"/>
<evidence type="ECO:0000256" key="9">
    <source>
        <dbReference type="RuleBase" id="RU000688"/>
    </source>
</evidence>
<dbReference type="EMBL" id="DS469629">
    <property type="protein sequence ID" value="EDO38276.1"/>
    <property type="molecule type" value="Genomic_DNA"/>
</dbReference>
<dbReference type="Pfam" id="PF00001">
    <property type="entry name" value="7tm_1"/>
    <property type="match status" value="1"/>
</dbReference>
<dbReference type="InParanoid" id="A7SDB1"/>
<dbReference type="PANTHER" id="PTHR24228">
    <property type="entry name" value="B2 BRADYKININ RECEPTOR/ANGIOTENSIN II RECEPTOR"/>
    <property type="match status" value="1"/>
</dbReference>
<dbReference type="PROSITE" id="PS50262">
    <property type="entry name" value="G_PROTEIN_RECEP_F1_2"/>
    <property type="match status" value="1"/>
</dbReference>
<dbReference type="GO" id="GO:0008020">
    <property type="term" value="F:G protein-coupled photoreceptor activity"/>
    <property type="evidence" value="ECO:0000318"/>
    <property type="project" value="GO_Central"/>
</dbReference>
<feature type="transmembrane region" description="Helical" evidence="10">
    <location>
        <begin position="109"/>
        <end position="129"/>
    </location>
</feature>
<dbReference type="GO" id="GO:0005886">
    <property type="term" value="C:plasma membrane"/>
    <property type="evidence" value="ECO:0000318"/>
    <property type="project" value="GO_Central"/>
</dbReference>
<keyword evidence="8 9" id="KW-0807">Transducer</keyword>
<accession>A7SDB1</accession>
<dbReference type="GO" id="GO:0007602">
    <property type="term" value="P:phototransduction"/>
    <property type="evidence" value="ECO:0000318"/>
    <property type="project" value="GO_Central"/>
</dbReference>
<keyword evidence="3 9" id="KW-0812">Transmembrane</keyword>
<dbReference type="PROSITE" id="PS00237">
    <property type="entry name" value="G_PROTEIN_RECEP_F1_1"/>
    <property type="match status" value="1"/>
</dbReference>
<protein>
    <recommendedName>
        <fullName evidence="11">G-protein coupled receptors family 1 profile domain-containing protein</fullName>
    </recommendedName>
</protein>
<evidence type="ECO:0000256" key="5">
    <source>
        <dbReference type="ARBA" id="ARBA00023040"/>
    </source>
</evidence>
<feature type="domain" description="G-protein coupled receptors family 1 profile" evidence="11">
    <location>
        <begin position="1"/>
        <end position="262"/>
    </location>
</feature>
<dbReference type="Gene3D" id="1.20.1070.10">
    <property type="entry name" value="Rhodopsin 7-helix transmembrane proteins"/>
    <property type="match status" value="1"/>
</dbReference>
<keyword evidence="4 10" id="KW-1133">Transmembrane helix</keyword>
<feature type="transmembrane region" description="Helical" evidence="10">
    <location>
        <begin position="160"/>
        <end position="178"/>
    </location>
</feature>
<evidence type="ECO:0000256" key="4">
    <source>
        <dbReference type="ARBA" id="ARBA00022989"/>
    </source>
</evidence>
<feature type="non-terminal residue" evidence="12">
    <location>
        <position position="1"/>
    </location>
</feature>
<keyword evidence="2" id="KW-1003">Cell membrane</keyword>
<sequence>GNLLIVVSMAIDPHRQLKSSFNYFVVNLAFADLIIGCVTEPAFIGFHIRHPLLFLGYWPFPDLVCQFYGFCIVDCAIASLLLVAATAVNRYFKVVRTNYYRNLFTPRRTKLLICGCWLLAALVPTLFLVRGERYHFHPAKILCVQQNRQEGVLTWYVLTWYVYIIVAMCTIVTSYYKIFRTIRRHQTRVNCMQQNTTGPNIQDIKVTRTLFLTVVAFLVCWIPILIIDNIDDSLGLFSLPREVYLFYSWIGAFSSVINPFIYGAMNPAFREEYKKIL</sequence>